<evidence type="ECO:0000256" key="1">
    <source>
        <dbReference type="ARBA" id="ARBA00023125"/>
    </source>
</evidence>
<dbReference type="PANTHER" id="PTHR43479">
    <property type="entry name" value="ACREF/ENVCD OPERON REPRESSOR-RELATED"/>
    <property type="match status" value="1"/>
</dbReference>
<dbReference type="InterPro" id="IPR001647">
    <property type="entry name" value="HTH_TetR"/>
</dbReference>
<dbReference type="Gene3D" id="1.10.357.10">
    <property type="entry name" value="Tetracycline Repressor, domain 2"/>
    <property type="match status" value="1"/>
</dbReference>
<reference evidence="3" key="1">
    <citation type="journal article" date="2015" name="Proc. Natl. Acad. Sci. U.S.A.">
        <title>Networks of energetic and metabolic interactions define dynamics in microbial communities.</title>
        <authorList>
            <person name="Embree M."/>
            <person name="Liu J.K."/>
            <person name="Al-Bassam M.M."/>
            <person name="Zengler K."/>
        </authorList>
    </citation>
    <scope>NUCLEOTIDE SEQUENCE</scope>
</reference>
<dbReference type="PANTHER" id="PTHR43479:SF11">
    <property type="entry name" value="ACREF_ENVCD OPERON REPRESSOR-RELATED"/>
    <property type="match status" value="1"/>
</dbReference>
<sequence length="185" mass="21686">MPNIKVKSEDWIKKGIELFSQGGIDALNVEKMAIILNCTKGSFYHHFKSREDYIDQILEYYYKSRKNMLESMGKLYNSPVEKLSRVLIGVFKNPRGLDFEFQVRKLAETNEKAQIHLNNLERERITYVSVLLSDCGVENAQLRAEMIYHYYLGWYQRNKFKILSDQALYEEVSKLSLISGIDLIL</sequence>
<protein>
    <submittedName>
        <fullName evidence="3">Transcriptional regulator, tetr family</fullName>
    </submittedName>
</protein>
<dbReference type="AlphaFoldDB" id="A0A0W8G0I6"/>
<organism evidence="3">
    <name type="scientific">hydrocarbon metagenome</name>
    <dbReference type="NCBI Taxonomy" id="938273"/>
    <lineage>
        <taxon>unclassified sequences</taxon>
        <taxon>metagenomes</taxon>
        <taxon>ecological metagenomes</taxon>
    </lineage>
</organism>
<dbReference type="InterPro" id="IPR009057">
    <property type="entry name" value="Homeodomain-like_sf"/>
</dbReference>
<proteinExistence type="predicted"/>
<keyword evidence="1" id="KW-0238">DNA-binding</keyword>
<feature type="domain" description="HTH tetR-type" evidence="2">
    <location>
        <begin position="5"/>
        <end position="65"/>
    </location>
</feature>
<evidence type="ECO:0000259" key="2">
    <source>
        <dbReference type="PROSITE" id="PS50977"/>
    </source>
</evidence>
<dbReference type="SUPFAM" id="SSF46689">
    <property type="entry name" value="Homeodomain-like"/>
    <property type="match status" value="1"/>
</dbReference>
<dbReference type="InterPro" id="IPR050624">
    <property type="entry name" value="HTH-type_Tx_Regulator"/>
</dbReference>
<dbReference type="PROSITE" id="PS50977">
    <property type="entry name" value="HTH_TETR_2"/>
    <property type="match status" value="1"/>
</dbReference>
<dbReference type="Pfam" id="PF00440">
    <property type="entry name" value="TetR_N"/>
    <property type="match status" value="1"/>
</dbReference>
<gene>
    <name evidence="3" type="ORF">ASZ90_004169</name>
</gene>
<dbReference type="GO" id="GO:0003677">
    <property type="term" value="F:DNA binding"/>
    <property type="evidence" value="ECO:0007669"/>
    <property type="project" value="UniProtKB-KW"/>
</dbReference>
<evidence type="ECO:0000313" key="3">
    <source>
        <dbReference type="EMBL" id="KUG26003.1"/>
    </source>
</evidence>
<name>A0A0W8G0I6_9ZZZZ</name>
<comment type="caution">
    <text evidence="3">The sequence shown here is derived from an EMBL/GenBank/DDBJ whole genome shotgun (WGS) entry which is preliminary data.</text>
</comment>
<accession>A0A0W8G0I6</accession>
<dbReference type="EMBL" id="LNQE01000558">
    <property type="protein sequence ID" value="KUG26003.1"/>
    <property type="molecule type" value="Genomic_DNA"/>
</dbReference>